<evidence type="ECO:0000256" key="10">
    <source>
        <dbReference type="ARBA" id="ARBA00030775"/>
    </source>
</evidence>
<dbReference type="Pfam" id="PF07963">
    <property type="entry name" value="N_methyl"/>
    <property type="match status" value="1"/>
</dbReference>
<comment type="similarity">
    <text evidence="9">Belongs to the GSP H family.</text>
</comment>
<evidence type="ECO:0000256" key="2">
    <source>
        <dbReference type="ARBA" id="ARBA00021549"/>
    </source>
</evidence>
<dbReference type="OrthoDB" id="8592199at2"/>
<comment type="subcellular location">
    <subcellularLocation>
        <location evidence="1">Cell inner membrane</location>
        <topology evidence="1">Single-pass membrane protein</topology>
    </subcellularLocation>
</comment>
<dbReference type="GO" id="GO:0015628">
    <property type="term" value="P:protein secretion by the type II secretion system"/>
    <property type="evidence" value="ECO:0007669"/>
    <property type="project" value="InterPro"/>
</dbReference>
<dbReference type="Proteomes" id="UP000252174">
    <property type="component" value="Unassembled WGS sequence"/>
</dbReference>
<dbReference type="AlphaFoldDB" id="A0A369AK89"/>
<keyword evidence="5" id="KW-0997">Cell inner membrane</keyword>
<dbReference type="SUPFAM" id="SSF54523">
    <property type="entry name" value="Pili subunits"/>
    <property type="match status" value="1"/>
</dbReference>
<keyword evidence="8 11" id="KW-0472">Membrane</keyword>
<protein>
    <recommendedName>
        <fullName evidence="2">Type II secretion system protein H</fullName>
    </recommendedName>
    <alternativeName>
        <fullName evidence="10">General secretion pathway protein H</fullName>
    </alternativeName>
</protein>
<dbReference type="GO" id="GO:0015627">
    <property type="term" value="C:type II protein secretion system complex"/>
    <property type="evidence" value="ECO:0007669"/>
    <property type="project" value="InterPro"/>
</dbReference>
<sequence length="194" mass="20633">MLAMKPSRAAAVGFTLIELMVTISIVAIMLVVAAPSFQNFIRNSELTSLANKLLAAINAARSEAMKYGQNAFVIPANGGNDWSQGWVVFVDSNRNNSYDETTDVTIQKQGALPSYFSVTGTGNANLSNSYIMFGSSGFAKSYGAAPGVPNLTLKISRTDVSSANEQRYIVVARTGRARVCNPSLDTTCTATATQ</sequence>
<comment type="caution">
    <text evidence="13">The sequence shown here is derived from an EMBL/GenBank/DDBJ whole genome shotgun (WGS) entry which is preliminary data.</text>
</comment>
<name>A0A369AK89_9BURK</name>
<evidence type="ECO:0000256" key="5">
    <source>
        <dbReference type="ARBA" id="ARBA00022519"/>
    </source>
</evidence>
<dbReference type="NCBIfam" id="TIGR02532">
    <property type="entry name" value="IV_pilin_GFxxxE"/>
    <property type="match status" value="1"/>
</dbReference>
<gene>
    <name evidence="13" type="ORF">DFR45_105142</name>
</gene>
<keyword evidence="3" id="KW-1003">Cell membrane</keyword>
<evidence type="ECO:0000313" key="13">
    <source>
        <dbReference type="EMBL" id="RCX09513.1"/>
    </source>
</evidence>
<evidence type="ECO:0000256" key="8">
    <source>
        <dbReference type="ARBA" id="ARBA00023136"/>
    </source>
</evidence>
<evidence type="ECO:0000256" key="3">
    <source>
        <dbReference type="ARBA" id="ARBA00022475"/>
    </source>
</evidence>
<evidence type="ECO:0000313" key="14">
    <source>
        <dbReference type="Proteomes" id="UP000252174"/>
    </source>
</evidence>
<evidence type="ECO:0000256" key="7">
    <source>
        <dbReference type="ARBA" id="ARBA00022989"/>
    </source>
</evidence>
<keyword evidence="14" id="KW-1185">Reference proteome</keyword>
<evidence type="ECO:0000256" key="4">
    <source>
        <dbReference type="ARBA" id="ARBA00022481"/>
    </source>
</evidence>
<keyword evidence="4" id="KW-0488">Methylation</keyword>
<dbReference type="EMBL" id="QPJU01000005">
    <property type="protein sequence ID" value="RCX09513.1"/>
    <property type="molecule type" value="Genomic_DNA"/>
</dbReference>
<feature type="transmembrane region" description="Helical" evidence="11">
    <location>
        <begin position="12"/>
        <end position="34"/>
    </location>
</feature>
<feature type="domain" description="General secretion pathway GspH" evidence="12">
    <location>
        <begin position="50"/>
        <end position="175"/>
    </location>
</feature>
<dbReference type="InterPro" id="IPR045584">
    <property type="entry name" value="Pilin-like"/>
</dbReference>
<dbReference type="InterPro" id="IPR022346">
    <property type="entry name" value="T2SS_GspH"/>
</dbReference>
<accession>A0A369AK89</accession>
<dbReference type="Pfam" id="PF12019">
    <property type="entry name" value="GspH"/>
    <property type="match status" value="1"/>
</dbReference>
<dbReference type="InterPro" id="IPR012902">
    <property type="entry name" value="N_methyl_site"/>
</dbReference>
<evidence type="ECO:0000256" key="6">
    <source>
        <dbReference type="ARBA" id="ARBA00022692"/>
    </source>
</evidence>
<proteinExistence type="inferred from homology"/>
<reference evidence="13 14" key="1">
    <citation type="submission" date="2018-07" db="EMBL/GenBank/DDBJ databases">
        <title>Genomic Encyclopedia of Type Strains, Phase IV (KMG-IV): sequencing the most valuable type-strain genomes for metagenomic binning, comparative biology and taxonomic classification.</title>
        <authorList>
            <person name="Goeker M."/>
        </authorList>
    </citation>
    <scope>NUCLEOTIDE SEQUENCE [LARGE SCALE GENOMIC DNA]</scope>
    <source>
        <strain evidence="13 14">DSM 100911</strain>
    </source>
</reference>
<evidence type="ECO:0000256" key="9">
    <source>
        <dbReference type="ARBA" id="ARBA00025772"/>
    </source>
</evidence>
<evidence type="ECO:0000259" key="12">
    <source>
        <dbReference type="Pfam" id="PF12019"/>
    </source>
</evidence>
<evidence type="ECO:0000256" key="1">
    <source>
        <dbReference type="ARBA" id="ARBA00004377"/>
    </source>
</evidence>
<dbReference type="Gene3D" id="3.55.40.10">
    <property type="entry name" value="minor pseudopilin epsh domain"/>
    <property type="match status" value="1"/>
</dbReference>
<organism evidence="13 14">
    <name type="scientific">Extensimonas vulgaris</name>
    <dbReference type="NCBI Taxonomy" id="1031594"/>
    <lineage>
        <taxon>Bacteria</taxon>
        <taxon>Pseudomonadati</taxon>
        <taxon>Pseudomonadota</taxon>
        <taxon>Betaproteobacteria</taxon>
        <taxon>Burkholderiales</taxon>
        <taxon>Comamonadaceae</taxon>
        <taxon>Extensimonas</taxon>
    </lineage>
</organism>
<keyword evidence="6 11" id="KW-0812">Transmembrane</keyword>
<evidence type="ECO:0000256" key="11">
    <source>
        <dbReference type="SAM" id="Phobius"/>
    </source>
</evidence>
<keyword evidence="7 11" id="KW-1133">Transmembrane helix</keyword>
<dbReference type="GO" id="GO:0005886">
    <property type="term" value="C:plasma membrane"/>
    <property type="evidence" value="ECO:0007669"/>
    <property type="project" value="UniProtKB-SubCell"/>
</dbReference>